<dbReference type="Gene3D" id="3.40.50.2300">
    <property type="match status" value="1"/>
</dbReference>
<dbReference type="RefSeq" id="WP_169630036.1">
    <property type="nucleotide sequence ID" value="NZ_JABCMA010001202.1"/>
</dbReference>
<dbReference type="EMBL" id="JABCMA010001202">
    <property type="protein sequence ID" value="NMR77923.1"/>
    <property type="molecule type" value="Genomic_DNA"/>
</dbReference>
<dbReference type="SMART" id="SM00448">
    <property type="entry name" value="REC"/>
    <property type="match status" value="1"/>
</dbReference>
<evidence type="ECO:0000259" key="3">
    <source>
        <dbReference type="PROSITE" id="PS50110"/>
    </source>
</evidence>
<dbReference type="Proteomes" id="UP000565155">
    <property type="component" value="Unassembled WGS sequence"/>
</dbReference>
<evidence type="ECO:0000256" key="1">
    <source>
        <dbReference type="ARBA" id="ARBA00022553"/>
    </source>
</evidence>
<dbReference type="PANTHER" id="PTHR44591">
    <property type="entry name" value="STRESS RESPONSE REGULATOR PROTEIN 1"/>
    <property type="match status" value="1"/>
</dbReference>
<proteinExistence type="predicted"/>
<dbReference type="SUPFAM" id="SSF52172">
    <property type="entry name" value="CheY-like"/>
    <property type="match status" value="1"/>
</dbReference>
<dbReference type="PANTHER" id="PTHR44591:SF3">
    <property type="entry name" value="RESPONSE REGULATORY DOMAIN-CONTAINING PROTEIN"/>
    <property type="match status" value="1"/>
</dbReference>
<dbReference type="AlphaFoldDB" id="A0A7Y0N2M6"/>
<evidence type="ECO:0000313" key="4">
    <source>
        <dbReference type="EMBL" id="NMR77923.1"/>
    </source>
</evidence>
<dbReference type="Pfam" id="PF00072">
    <property type="entry name" value="Response_reg"/>
    <property type="match status" value="1"/>
</dbReference>
<protein>
    <submittedName>
        <fullName evidence="4">Response regulator</fullName>
    </submittedName>
</protein>
<dbReference type="InterPro" id="IPR001789">
    <property type="entry name" value="Sig_transdc_resp-reg_receiver"/>
</dbReference>
<dbReference type="InterPro" id="IPR011006">
    <property type="entry name" value="CheY-like_superfamily"/>
</dbReference>
<keyword evidence="1 2" id="KW-0597">Phosphoprotein</keyword>
<dbReference type="PROSITE" id="PS50110">
    <property type="entry name" value="RESPONSE_REGULATORY"/>
    <property type="match status" value="1"/>
</dbReference>
<name>A0A7Y0N2M6_VIBAL</name>
<evidence type="ECO:0000313" key="5">
    <source>
        <dbReference type="Proteomes" id="UP000565155"/>
    </source>
</evidence>
<feature type="domain" description="Response regulatory" evidence="3">
    <location>
        <begin position="2"/>
        <end position="100"/>
    </location>
</feature>
<dbReference type="GO" id="GO:0000160">
    <property type="term" value="P:phosphorelay signal transduction system"/>
    <property type="evidence" value="ECO:0007669"/>
    <property type="project" value="InterPro"/>
</dbReference>
<organism evidence="4 5">
    <name type="scientific">Vibrio alginolyticus</name>
    <dbReference type="NCBI Taxonomy" id="663"/>
    <lineage>
        <taxon>Bacteria</taxon>
        <taxon>Pseudomonadati</taxon>
        <taxon>Pseudomonadota</taxon>
        <taxon>Gammaproteobacteria</taxon>
        <taxon>Vibrionales</taxon>
        <taxon>Vibrionaceae</taxon>
        <taxon>Vibrio</taxon>
    </lineage>
</organism>
<feature type="non-terminal residue" evidence="4">
    <location>
        <position position="100"/>
    </location>
</feature>
<sequence length="100" mass="11194">MKILIVDDSRATLEIVRKALQSFGYRRLSIEKTNSATQALETIEQWQPDIVLTDWHMPDMTGLALVETVSQRYPQIKIAMITTVDDEAQIAQAKAAGASF</sequence>
<dbReference type="InterPro" id="IPR050595">
    <property type="entry name" value="Bact_response_regulator"/>
</dbReference>
<reference evidence="4 5" key="1">
    <citation type="submission" date="2020-04" db="EMBL/GenBank/DDBJ databases">
        <title>Whole-genome sequencing of Vibrio spp. from China reveals different genetic environments of blaCTX-M-14 among diverse lineages.</title>
        <authorList>
            <person name="Zheng Z."/>
            <person name="Ye L."/>
            <person name="Chen S."/>
        </authorList>
    </citation>
    <scope>NUCLEOTIDE SEQUENCE [LARGE SCALE GENOMIC DNA]</scope>
    <source>
        <strain evidence="4 5">Vb1636</strain>
    </source>
</reference>
<accession>A0A7Y0N2M6</accession>
<gene>
    <name evidence="4" type="ORF">HKB35_30555</name>
</gene>
<evidence type="ECO:0000256" key="2">
    <source>
        <dbReference type="PROSITE-ProRule" id="PRU00169"/>
    </source>
</evidence>
<dbReference type="CDD" id="cd00156">
    <property type="entry name" value="REC"/>
    <property type="match status" value="1"/>
</dbReference>
<comment type="caution">
    <text evidence="4">The sequence shown here is derived from an EMBL/GenBank/DDBJ whole genome shotgun (WGS) entry which is preliminary data.</text>
</comment>
<feature type="modified residue" description="4-aspartylphosphate" evidence="2">
    <location>
        <position position="54"/>
    </location>
</feature>